<comment type="caution">
    <text evidence="1">The sequence shown here is derived from an EMBL/GenBank/DDBJ whole genome shotgun (WGS) entry which is preliminary data.</text>
</comment>
<dbReference type="InterPro" id="IPR029063">
    <property type="entry name" value="SAM-dependent_MTases_sf"/>
</dbReference>
<accession>A0ABS3BMD6</accession>
<dbReference type="SUPFAM" id="SSF53335">
    <property type="entry name" value="S-adenosyl-L-methionine-dependent methyltransferases"/>
    <property type="match status" value="1"/>
</dbReference>
<proteinExistence type="predicted"/>
<dbReference type="Gene3D" id="3.40.50.150">
    <property type="entry name" value="Vaccinia Virus protein VP39"/>
    <property type="match status" value="1"/>
</dbReference>
<reference evidence="1 2" key="1">
    <citation type="submission" date="2021-03" db="EMBL/GenBank/DDBJ databases">
        <title>novel species isolated from a fishpond in China.</title>
        <authorList>
            <person name="Lu H."/>
            <person name="Cai Z."/>
        </authorList>
    </citation>
    <scope>NUCLEOTIDE SEQUENCE [LARGE SCALE GENOMIC DNA]</scope>
    <source>
        <strain evidence="1 2">JCM 31546</strain>
    </source>
</reference>
<evidence type="ECO:0000313" key="1">
    <source>
        <dbReference type="EMBL" id="MBN7800182.1"/>
    </source>
</evidence>
<evidence type="ECO:0008006" key="3">
    <source>
        <dbReference type="Google" id="ProtNLM"/>
    </source>
</evidence>
<organism evidence="1 2">
    <name type="scientific">Algoriphagus aestuariicola</name>
    <dbReference type="NCBI Taxonomy" id="1852016"/>
    <lineage>
        <taxon>Bacteria</taxon>
        <taxon>Pseudomonadati</taxon>
        <taxon>Bacteroidota</taxon>
        <taxon>Cytophagia</taxon>
        <taxon>Cytophagales</taxon>
        <taxon>Cyclobacteriaceae</taxon>
        <taxon>Algoriphagus</taxon>
    </lineage>
</organism>
<protein>
    <recommendedName>
        <fullName evidence="3">Class I SAM-dependent methyltransferase</fullName>
    </recommendedName>
</protein>
<gene>
    <name evidence="1" type="ORF">J0A67_04880</name>
</gene>
<keyword evidence="2" id="KW-1185">Reference proteome</keyword>
<evidence type="ECO:0000313" key="2">
    <source>
        <dbReference type="Proteomes" id="UP000664698"/>
    </source>
</evidence>
<name>A0ABS3BMD6_9BACT</name>
<dbReference type="Proteomes" id="UP000664698">
    <property type="component" value="Unassembled WGS sequence"/>
</dbReference>
<dbReference type="EMBL" id="JAFKCW010000001">
    <property type="protein sequence ID" value="MBN7800182.1"/>
    <property type="molecule type" value="Genomic_DNA"/>
</dbReference>
<sequence length="266" mass="30877">MAYTFKERLNSTFNIIDSMILYSLKKIRNKIFGINELNRVIRESNDSLARVFEFRQRETKAILLLKEYFPEKFVPDTSFSMSYQAIQHILNDILVSKPKRILEFGTGISTVIISNFLRKNSLDTSFISVDNDLNWVNLIENHISDSKKGIIFPFELKINSEFSLGNSGTWYDIPDDHLITQEGFDLIIVDGPFGGICKHSRYGALKFLKKFDLINQKTIVFVDDTNRPDELFLIDSLFSELGFTERKDFMRYSRLSFGDHCFTNPS</sequence>
<dbReference type="RefSeq" id="WP_206568139.1">
    <property type="nucleotide sequence ID" value="NZ_JAFKCW010000001.1"/>
</dbReference>